<keyword evidence="3" id="KW-0805">Transcription regulation</keyword>
<evidence type="ECO:0000256" key="3">
    <source>
        <dbReference type="ARBA" id="ARBA00023015"/>
    </source>
</evidence>
<feature type="domain" description="Zn(2)-C6 fungal-type" evidence="6">
    <location>
        <begin position="14"/>
        <end position="44"/>
    </location>
</feature>
<dbReference type="InterPro" id="IPR050815">
    <property type="entry name" value="TF_fung"/>
</dbReference>
<proteinExistence type="predicted"/>
<evidence type="ECO:0000256" key="1">
    <source>
        <dbReference type="ARBA" id="ARBA00004123"/>
    </source>
</evidence>
<dbReference type="CDD" id="cd00067">
    <property type="entry name" value="GAL4"/>
    <property type="match status" value="1"/>
</dbReference>
<organism evidence="7 8">
    <name type="scientific">Colletotrichum zoysiae</name>
    <dbReference type="NCBI Taxonomy" id="1216348"/>
    <lineage>
        <taxon>Eukaryota</taxon>
        <taxon>Fungi</taxon>
        <taxon>Dikarya</taxon>
        <taxon>Ascomycota</taxon>
        <taxon>Pezizomycotina</taxon>
        <taxon>Sordariomycetes</taxon>
        <taxon>Hypocreomycetidae</taxon>
        <taxon>Glomerellales</taxon>
        <taxon>Glomerellaceae</taxon>
        <taxon>Colletotrichum</taxon>
        <taxon>Colletotrichum graminicola species complex</taxon>
    </lineage>
</organism>
<name>A0AAD9H4Y0_9PEZI</name>
<evidence type="ECO:0000313" key="7">
    <source>
        <dbReference type="EMBL" id="KAK2022428.1"/>
    </source>
</evidence>
<sequence>MLSQQQPQPRARFACLPCRTSKRRCDKSLPHCDLCIRKEIDCVYPARRRTASAAPAGLAPPQLIPQRQDCELSRALLSPLSPAPSCSEAAAMYFIEPRAFTQDPLELAGNDLPVPHNVLSLIGDNASIHNMASRFFASIHVWMPIISKRGFTARLFTSLDPRRAELSLLALCMQLVSCTGLSLEQSSANYNPTALYQAAKKFYRELETAGMLSVQMLQAGILIALYETGHGIYPTAYLTVGACARYGVALGLNTSILERIDGDSAPKSWNELEERRRVWWAILVLDRFMNLSNPSRPLATVDPPFNAFLPVDDSAWDNYTSKPGDSVDISTGFMLKMGRFARLAQATYLLGQALSAVTLPADGVAGRGSSDQNEQLRRTLLSLVHIVDAEADARRLEFCAQSALCFSAILLLQGHHWDQCSSDFNHHPFKKTTDAPWEATREALERMAQASTALVAEYSVNPTLLDLSSPFMIHLTYQVASISIQLSRDPVDSRIMSKIDAFKAVLHVIAQRWKIAGKFNPKPPSAYSSPITNASFFFLDVYLTILKIQQSALSTRDLGA</sequence>
<evidence type="ECO:0000256" key="4">
    <source>
        <dbReference type="ARBA" id="ARBA00023163"/>
    </source>
</evidence>
<dbReference type="PANTHER" id="PTHR47338:SF20">
    <property type="entry name" value="ZN(II)2CYS6 TRANSCRIPTION FACTOR (EUROFUNG)"/>
    <property type="match status" value="1"/>
</dbReference>
<evidence type="ECO:0000256" key="2">
    <source>
        <dbReference type="ARBA" id="ARBA00022723"/>
    </source>
</evidence>
<keyword evidence="4" id="KW-0804">Transcription</keyword>
<dbReference type="AlphaFoldDB" id="A0AAD9H4Y0"/>
<dbReference type="InterPro" id="IPR001138">
    <property type="entry name" value="Zn2Cys6_DnaBD"/>
</dbReference>
<comment type="caution">
    <text evidence="7">The sequence shown here is derived from an EMBL/GenBank/DDBJ whole genome shotgun (WGS) entry which is preliminary data.</text>
</comment>
<keyword evidence="8" id="KW-1185">Reference proteome</keyword>
<dbReference type="Pfam" id="PF04082">
    <property type="entry name" value="Fungal_trans"/>
    <property type="match status" value="1"/>
</dbReference>
<dbReference type="InterPro" id="IPR007219">
    <property type="entry name" value="XnlR_reg_dom"/>
</dbReference>
<reference evidence="7" key="1">
    <citation type="submission" date="2021-06" db="EMBL/GenBank/DDBJ databases">
        <title>Comparative genomics, transcriptomics and evolutionary studies reveal genomic signatures of adaptation to plant cell wall in hemibiotrophic fungi.</title>
        <authorList>
            <consortium name="DOE Joint Genome Institute"/>
            <person name="Baroncelli R."/>
            <person name="Diaz J.F."/>
            <person name="Benocci T."/>
            <person name="Peng M."/>
            <person name="Battaglia E."/>
            <person name="Haridas S."/>
            <person name="Andreopoulos W."/>
            <person name="Labutti K."/>
            <person name="Pangilinan J."/>
            <person name="Floch G.L."/>
            <person name="Makela M.R."/>
            <person name="Henrissat B."/>
            <person name="Grigoriev I.V."/>
            <person name="Crouch J.A."/>
            <person name="De Vries R.P."/>
            <person name="Sukno S.A."/>
            <person name="Thon M.R."/>
        </authorList>
    </citation>
    <scope>NUCLEOTIDE SEQUENCE</scope>
    <source>
        <strain evidence="7">MAFF235873</strain>
    </source>
</reference>
<dbReference type="Gene3D" id="4.10.240.10">
    <property type="entry name" value="Zn(2)-C6 fungal-type DNA-binding domain"/>
    <property type="match status" value="1"/>
</dbReference>
<dbReference type="SMART" id="SM00066">
    <property type="entry name" value="GAL4"/>
    <property type="match status" value="1"/>
</dbReference>
<keyword evidence="2" id="KW-0479">Metal-binding</keyword>
<dbReference type="PROSITE" id="PS00463">
    <property type="entry name" value="ZN2_CY6_FUNGAL_1"/>
    <property type="match status" value="1"/>
</dbReference>
<accession>A0AAD9H4Y0</accession>
<keyword evidence="5" id="KW-0539">Nucleus</keyword>
<dbReference type="GO" id="GO:0005634">
    <property type="term" value="C:nucleus"/>
    <property type="evidence" value="ECO:0007669"/>
    <property type="project" value="UniProtKB-SubCell"/>
</dbReference>
<dbReference type="GO" id="GO:0003677">
    <property type="term" value="F:DNA binding"/>
    <property type="evidence" value="ECO:0007669"/>
    <property type="project" value="InterPro"/>
</dbReference>
<dbReference type="PROSITE" id="PS50048">
    <property type="entry name" value="ZN2_CY6_FUNGAL_2"/>
    <property type="match status" value="1"/>
</dbReference>
<dbReference type="InterPro" id="IPR036864">
    <property type="entry name" value="Zn2-C6_fun-type_DNA-bd_sf"/>
</dbReference>
<gene>
    <name evidence="7" type="ORF">LX32DRAFT_629892</name>
</gene>
<protein>
    <recommendedName>
        <fullName evidence="6">Zn(2)-C6 fungal-type domain-containing protein</fullName>
    </recommendedName>
</protein>
<evidence type="ECO:0000259" key="6">
    <source>
        <dbReference type="PROSITE" id="PS50048"/>
    </source>
</evidence>
<dbReference type="GO" id="GO:0000981">
    <property type="term" value="F:DNA-binding transcription factor activity, RNA polymerase II-specific"/>
    <property type="evidence" value="ECO:0007669"/>
    <property type="project" value="InterPro"/>
</dbReference>
<dbReference type="Pfam" id="PF00172">
    <property type="entry name" value="Zn_clus"/>
    <property type="match status" value="1"/>
</dbReference>
<evidence type="ECO:0000256" key="5">
    <source>
        <dbReference type="ARBA" id="ARBA00023242"/>
    </source>
</evidence>
<evidence type="ECO:0000313" key="8">
    <source>
        <dbReference type="Proteomes" id="UP001232148"/>
    </source>
</evidence>
<dbReference type="SMART" id="SM00906">
    <property type="entry name" value="Fungal_trans"/>
    <property type="match status" value="1"/>
</dbReference>
<comment type="subcellular location">
    <subcellularLocation>
        <location evidence="1">Nucleus</location>
    </subcellularLocation>
</comment>
<dbReference type="Proteomes" id="UP001232148">
    <property type="component" value="Unassembled WGS sequence"/>
</dbReference>
<dbReference type="GO" id="GO:0008270">
    <property type="term" value="F:zinc ion binding"/>
    <property type="evidence" value="ECO:0007669"/>
    <property type="project" value="InterPro"/>
</dbReference>
<dbReference type="PANTHER" id="PTHR47338">
    <property type="entry name" value="ZN(II)2CYS6 TRANSCRIPTION FACTOR (EUROFUNG)-RELATED"/>
    <property type="match status" value="1"/>
</dbReference>
<dbReference type="EMBL" id="MU843043">
    <property type="protein sequence ID" value="KAK2022428.1"/>
    <property type="molecule type" value="Genomic_DNA"/>
</dbReference>
<dbReference type="GO" id="GO:0006351">
    <property type="term" value="P:DNA-templated transcription"/>
    <property type="evidence" value="ECO:0007669"/>
    <property type="project" value="InterPro"/>
</dbReference>
<dbReference type="CDD" id="cd12148">
    <property type="entry name" value="fungal_TF_MHR"/>
    <property type="match status" value="1"/>
</dbReference>
<dbReference type="SUPFAM" id="SSF57701">
    <property type="entry name" value="Zn2/Cys6 DNA-binding domain"/>
    <property type="match status" value="1"/>
</dbReference>